<dbReference type="Proteomes" id="UP001562425">
    <property type="component" value="Unassembled WGS sequence"/>
</dbReference>
<feature type="compositionally biased region" description="Basic residues" evidence="1">
    <location>
        <begin position="212"/>
        <end position="221"/>
    </location>
</feature>
<dbReference type="Gene3D" id="1.10.10.10">
    <property type="entry name" value="Winged helix-like DNA-binding domain superfamily/Winged helix DNA-binding domain"/>
    <property type="match status" value="1"/>
</dbReference>
<dbReference type="PROSITE" id="PS51504">
    <property type="entry name" value="H15"/>
    <property type="match status" value="1"/>
</dbReference>
<dbReference type="InterPro" id="IPR005818">
    <property type="entry name" value="Histone_H1/H5_H15"/>
</dbReference>
<feature type="region of interest" description="Disordered" evidence="1">
    <location>
        <begin position="197"/>
        <end position="221"/>
    </location>
</feature>
<dbReference type="Pfam" id="PF00538">
    <property type="entry name" value="Linker_histone"/>
    <property type="match status" value="1"/>
</dbReference>
<evidence type="ECO:0000313" key="4">
    <source>
        <dbReference type="Proteomes" id="UP001562425"/>
    </source>
</evidence>
<sequence length="221" mass="24446">MILDVPYDTRTRDLHRIANYKTVEQRIEDSLDRLFLSATAHPSVWLPRGRPKKEKAPKAPKQPKVKVPRGPGRPKGKSKPVGRDNPPIADMIIEAMETLEDRKGITLQAIKRFMDEAYGVDPQRLSVRIKKAILAKVDSGDIIRVQANGGQGRFRLKPFKVAVVTKRAAPENYVQLPYGKSSPAKPAGKIGKFKKAIADAKPADDATGTPTKGKRGRPKKT</sequence>
<accession>A0ABD1D3T4</accession>
<dbReference type="InterPro" id="IPR036390">
    <property type="entry name" value="WH_DNA-bd_sf"/>
</dbReference>
<comment type="caution">
    <text evidence="3">The sequence shown here is derived from an EMBL/GenBank/DDBJ whole genome shotgun (WGS) entry which is preliminary data.</text>
</comment>
<dbReference type="SUPFAM" id="SSF46785">
    <property type="entry name" value="Winged helix' DNA-binding domain"/>
    <property type="match status" value="1"/>
</dbReference>
<organism evidence="3 4">
    <name type="scientific">Culex pipiens pipiens</name>
    <name type="common">Northern house mosquito</name>
    <dbReference type="NCBI Taxonomy" id="38569"/>
    <lineage>
        <taxon>Eukaryota</taxon>
        <taxon>Metazoa</taxon>
        <taxon>Ecdysozoa</taxon>
        <taxon>Arthropoda</taxon>
        <taxon>Hexapoda</taxon>
        <taxon>Insecta</taxon>
        <taxon>Pterygota</taxon>
        <taxon>Neoptera</taxon>
        <taxon>Endopterygota</taxon>
        <taxon>Diptera</taxon>
        <taxon>Nematocera</taxon>
        <taxon>Culicoidea</taxon>
        <taxon>Culicidae</taxon>
        <taxon>Culicinae</taxon>
        <taxon>Culicini</taxon>
        <taxon>Culex</taxon>
        <taxon>Culex</taxon>
    </lineage>
</organism>
<feature type="domain" description="H15" evidence="2">
    <location>
        <begin position="84"/>
        <end position="158"/>
    </location>
</feature>
<evidence type="ECO:0000256" key="1">
    <source>
        <dbReference type="SAM" id="MobiDB-lite"/>
    </source>
</evidence>
<proteinExistence type="predicted"/>
<feature type="compositionally biased region" description="Basic residues" evidence="1">
    <location>
        <begin position="61"/>
        <end position="80"/>
    </location>
</feature>
<evidence type="ECO:0000259" key="2">
    <source>
        <dbReference type="PROSITE" id="PS51504"/>
    </source>
</evidence>
<dbReference type="InterPro" id="IPR036388">
    <property type="entry name" value="WH-like_DNA-bd_sf"/>
</dbReference>
<dbReference type="AlphaFoldDB" id="A0ABD1D3T4"/>
<reference evidence="3 4" key="1">
    <citation type="submission" date="2024-05" db="EMBL/GenBank/DDBJ databases">
        <title>Culex pipiens pipiens assembly and annotation.</title>
        <authorList>
            <person name="Alout H."/>
            <person name="Durand T."/>
        </authorList>
    </citation>
    <scope>NUCLEOTIDE SEQUENCE [LARGE SCALE GENOMIC DNA]</scope>
    <source>
        <strain evidence="3">HA-2024</strain>
        <tissue evidence="3">Whole body</tissue>
    </source>
</reference>
<name>A0ABD1D3T4_CULPP</name>
<evidence type="ECO:0000313" key="3">
    <source>
        <dbReference type="EMBL" id="KAL1386812.1"/>
    </source>
</evidence>
<dbReference type="CDD" id="cd00073">
    <property type="entry name" value="H15"/>
    <property type="match status" value="1"/>
</dbReference>
<dbReference type="SMART" id="SM00526">
    <property type="entry name" value="H15"/>
    <property type="match status" value="1"/>
</dbReference>
<keyword evidence="4" id="KW-1185">Reference proteome</keyword>
<dbReference type="EMBL" id="JBEHCU010008193">
    <property type="protein sequence ID" value="KAL1386812.1"/>
    <property type="molecule type" value="Genomic_DNA"/>
</dbReference>
<gene>
    <name evidence="3" type="ORF">pipiens_012789</name>
</gene>
<protein>
    <recommendedName>
        <fullName evidence="2">H15 domain-containing protein</fullName>
    </recommendedName>
</protein>
<feature type="region of interest" description="Disordered" evidence="1">
    <location>
        <begin position="45"/>
        <end position="87"/>
    </location>
</feature>